<dbReference type="CDD" id="cd09917">
    <property type="entry name" value="F-box_SF"/>
    <property type="match status" value="1"/>
</dbReference>
<organism evidence="2 3">
    <name type="scientific">Stylosanthes scabra</name>
    <dbReference type="NCBI Taxonomy" id="79078"/>
    <lineage>
        <taxon>Eukaryota</taxon>
        <taxon>Viridiplantae</taxon>
        <taxon>Streptophyta</taxon>
        <taxon>Embryophyta</taxon>
        <taxon>Tracheophyta</taxon>
        <taxon>Spermatophyta</taxon>
        <taxon>Magnoliopsida</taxon>
        <taxon>eudicotyledons</taxon>
        <taxon>Gunneridae</taxon>
        <taxon>Pentapetalae</taxon>
        <taxon>rosids</taxon>
        <taxon>fabids</taxon>
        <taxon>Fabales</taxon>
        <taxon>Fabaceae</taxon>
        <taxon>Papilionoideae</taxon>
        <taxon>50 kb inversion clade</taxon>
        <taxon>dalbergioids sensu lato</taxon>
        <taxon>Dalbergieae</taxon>
        <taxon>Pterocarpus clade</taxon>
        <taxon>Stylosanthes</taxon>
    </lineage>
</organism>
<gene>
    <name evidence="2" type="ORF">PIB30_032397</name>
</gene>
<accession>A0ABU6WC29</accession>
<evidence type="ECO:0000259" key="1">
    <source>
        <dbReference type="Pfam" id="PF00646"/>
    </source>
</evidence>
<reference evidence="2 3" key="1">
    <citation type="journal article" date="2023" name="Plants (Basel)">
        <title>Bridging the Gap: Combining Genomics and Transcriptomics Approaches to Understand Stylosanthes scabra, an Orphan Legume from the Brazilian Caatinga.</title>
        <authorList>
            <person name="Ferreira-Neto J.R.C."/>
            <person name="da Silva M.D."/>
            <person name="Binneck E."/>
            <person name="de Melo N.F."/>
            <person name="da Silva R.H."/>
            <person name="de Melo A.L.T.M."/>
            <person name="Pandolfi V."/>
            <person name="Bustamante F.O."/>
            <person name="Brasileiro-Vidal A.C."/>
            <person name="Benko-Iseppon A.M."/>
        </authorList>
    </citation>
    <scope>NUCLEOTIDE SEQUENCE [LARGE SCALE GENOMIC DNA]</scope>
    <source>
        <tissue evidence="2">Leaves</tissue>
    </source>
</reference>
<keyword evidence="3" id="KW-1185">Reference proteome</keyword>
<dbReference type="InterPro" id="IPR001810">
    <property type="entry name" value="F-box_dom"/>
</dbReference>
<dbReference type="InterPro" id="IPR036047">
    <property type="entry name" value="F-box-like_dom_sf"/>
</dbReference>
<protein>
    <recommendedName>
        <fullName evidence="1">F-box domain-containing protein</fullName>
    </recommendedName>
</protein>
<comment type="caution">
    <text evidence="2">The sequence shown here is derived from an EMBL/GenBank/DDBJ whole genome shotgun (WGS) entry which is preliminary data.</text>
</comment>
<feature type="domain" description="F-box" evidence="1">
    <location>
        <begin position="12"/>
        <end position="41"/>
    </location>
</feature>
<evidence type="ECO:0000313" key="2">
    <source>
        <dbReference type="EMBL" id="MED6182829.1"/>
    </source>
</evidence>
<dbReference type="Pfam" id="PF00646">
    <property type="entry name" value="F-box"/>
    <property type="match status" value="1"/>
</dbReference>
<proteinExistence type="predicted"/>
<sequence length="205" mass="23862">MGDTPPATFKLPQLGDEIMWRIFTKLDPKNVARCRALNRRWPHQNSKFFVRVNVDTKEELNVEFPSEIRGFWNYSIIGSDHGIICLKFERAGLIFGIMIWNPLTRQRHYCNDESRKHLTHAVSALAFGHIFDTLDYAIVHVFKKVLQLRSQNLSSHSISIKGGFVKWMFPPEQRGPTTHSRLLMVGLDSSHHKGWDSVILWRFFS</sequence>
<name>A0ABU6WC29_9FABA</name>
<dbReference type="EMBL" id="JASCZI010181385">
    <property type="protein sequence ID" value="MED6182829.1"/>
    <property type="molecule type" value="Genomic_DNA"/>
</dbReference>
<dbReference type="SUPFAM" id="SSF81383">
    <property type="entry name" value="F-box domain"/>
    <property type="match status" value="1"/>
</dbReference>
<evidence type="ECO:0000313" key="3">
    <source>
        <dbReference type="Proteomes" id="UP001341840"/>
    </source>
</evidence>
<dbReference type="Proteomes" id="UP001341840">
    <property type="component" value="Unassembled WGS sequence"/>
</dbReference>